<reference evidence="1" key="1">
    <citation type="journal article" date="2014" name="Front. Microbiol.">
        <title>High frequency of phylogenetically diverse reductive dehalogenase-homologous genes in deep subseafloor sedimentary metagenomes.</title>
        <authorList>
            <person name="Kawai M."/>
            <person name="Futagami T."/>
            <person name="Toyoda A."/>
            <person name="Takaki Y."/>
            <person name="Nishi S."/>
            <person name="Hori S."/>
            <person name="Arai W."/>
            <person name="Tsubouchi T."/>
            <person name="Morono Y."/>
            <person name="Uchiyama I."/>
            <person name="Ito T."/>
            <person name="Fujiyama A."/>
            <person name="Inagaki F."/>
            <person name="Takami H."/>
        </authorList>
    </citation>
    <scope>NUCLEOTIDE SEQUENCE</scope>
    <source>
        <strain evidence="1">Expedition CK06-06</strain>
    </source>
</reference>
<comment type="caution">
    <text evidence="1">The sequence shown here is derived from an EMBL/GenBank/DDBJ whole genome shotgun (WGS) entry which is preliminary data.</text>
</comment>
<feature type="non-terminal residue" evidence="1">
    <location>
        <position position="1"/>
    </location>
</feature>
<organism evidence="1">
    <name type="scientific">marine sediment metagenome</name>
    <dbReference type="NCBI Taxonomy" id="412755"/>
    <lineage>
        <taxon>unclassified sequences</taxon>
        <taxon>metagenomes</taxon>
        <taxon>ecological metagenomes</taxon>
    </lineage>
</organism>
<dbReference type="AlphaFoldDB" id="X1HX97"/>
<sequence length="68" mass="7876">QAYRIVWHVLKNKFVAVDCQLKTFENEFLSEILYKLPDGSMSKVGDIILSQIDKAKSIDLLEKKYQGE</sequence>
<name>X1HX97_9ZZZZ</name>
<accession>X1HX97</accession>
<gene>
    <name evidence="1" type="ORF">S03H2_29353</name>
</gene>
<dbReference type="EMBL" id="BARU01017712">
    <property type="protein sequence ID" value="GAH61695.1"/>
    <property type="molecule type" value="Genomic_DNA"/>
</dbReference>
<protein>
    <submittedName>
        <fullName evidence="1">Uncharacterized protein</fullName>
    </submittedName>
</protein>
<proteinExistence type="predicted"/>
<evidence type="ECO:0000313" key="1">
    <source>
        <dbReference type="EMBL" id="GAH61695.1"/>
    </source>
</evidence>